<dbReference type="RefSeq" id="WP_254760875.1">
    <property type="nucleotide sequence ID" value="NZ_JANCLT010000016.1"/>
</dbReference>
<dbReference type="EMBL" id="JANCLT010000016">
    <property type="protein sequence ID" value="MCP8970949.1"/>
    <property type="molecule type" value="Genomic_DNA"/>
</dbReference>
<sequence>MERRKMLRKAELPAVLDAEVLEKRSGVVQRRKLEWHEQAGLMEHMPEVLDLARNVVQILQTREETESSVRLIDKRIEELRVQTEDFVRREIATRDSASAKFERVQGMLRDLYSAISHMDASDEIKKQVIVTFESTIKSALEER</sequence>
<dbReference type="AlphaFoldDB" id="A0AA41X8N9"/>
<proteinExistence type="predicted"/>
<organism evidence="1 2">
    <name type="scientific">Ectobacillus ponti</name>
    <dbReference type="NCBI Taxonomy" id="2961894"/>
    <lineage>
        <taxon>Bacteria</taxon>
        <taxon>Bacillati</taxon>
        <taxon>Bacillota</taxon>
        <taxon>Bacilli</taxon>
        <taxon>Bacillales</taxon>
        <taxon>Bacillaceae</taxon>
        <taxon>Ectobacillus</taxon>
    </lineage>
</organism>
<reference evidence="1" key="1">
    <citation type="submission" date="2022-07" db="EMBL/GenBank/DDBJ databases">
        <authorList>
            <person name="Li W.-J."/>
            <person name="Deng Q.-Q."/>
        </authorList>
    </citation>
    <scope>NUCLEOTIDE SEQUENCE</scope>
    <source>
        <strain evidence="1">SYSU M60031</strain>
    </source>
</reference>
<comment type="caution">
    <text evidence="1">The sequence shown here is derived from an EMBL/GenBank/DDBJ whole genome shotgun (WGS) entry which is preliminary data.</text>
</comment>
<protein>
    <submittedName>
        <fullName evidence="1">Uncharacterized protein</fullName>
    </submittedName>
</protein>
<keyword evidence="2" id="KW-1185">Reference proteome</keyword>
<accession>A0AA41X8N9</accession>
<gene>
    <name evidence="1" type="ORF">NK662_20725</name>
</gene>
<evidence type="ECO:0000313" key="1">
    <source>
        <dbReference type="EMBL" id="MCP8970949.1"/>
    </source>
</evidence>
<name>A0AA41X8N9_9BACI</name>
<evidence type="ECO:0000313" key="2">
    <source>
        <dbReference type="Proteomes" id="UP001156102"/>
    </source>
</evidence>
<dbReference type="Proteomes" id="UP001156102">
    <property type="component" value="Unassembled WGS sequence"/>
</dbReference>